<protein>
    <submittedName>
        <fullName evidence="2">Abortive phage resistance protein</fullName>
    </submittedName>
</protein>
<reference evidence="2" key="1">
    <citation type="submission" date="2016-09" db="EMBL/GenBank/DDBJ databases">
        <title>Whole genome sequencing of Salmonella enterica.</title>
        <authorList>
            <person name="Bell R."/>
        </authorList>
    </citation>
    <scope>NUCLEOTIDE SEQUENCE [LARGE SCALE GENOMIC DNA]</scope>
    <source>
        <strain evidence="2">CFSAN044978</strain>
    </source>
</reference>
<dbReference type="Gene3D" id="3.40.50.300">
    <property type="entry name" value="P-loop containing nucleotide triphosphate hydrolases"/>
    <property type="match status" value="1"/>
</dbReference>
<dbReference type="SUPFAM" id="SSF52540">
    <property type="entry name" value="P-loop containing nucleoside triphosphate hydrolases"/>
    <property type="match status" value="1"/>
</dbReference>
<feature type="domain" description="ATPase AAA-type core" evidence="1">
    <location>
        <begin position="49"/>
        <end position="354"/>
    </location>
</feature>
<accession>A0A1S0ZEB8</accession>
<dbReference type="PANTHER" id="PTHR40396">
    <property type="entry name" value="ATPASE-LIKE PROTEIN"/>
    <property type="match status" value="1"/>
</dbReference>
<name>A0A1S0ZEB8_SALET</name>
<dbReference type="GO" id="GO:0016887">
    <property type="term" value="F:ATP hydrolysis activity"/>
    <property type="evidence" value="ECO:0007669"/>
    <property type="project" value="InterPro"/>
</dbReference>
<organism evidence="2">
    <name type="scientific">Salmonella enterica subsp. enterica serovar Saintpaul</name>
    <dbReference type="NCBI Taxonomy" id="90105"/>
    <lineage>
        <taxon>Bacteria</taxon>
        <taxon>Pseudomonadati</taxon>
        <taxon>Pseudomonadota</taxon>
        <taxon>Gammaproteobacteria</taxon>
        <taxon>Enterobacterales</taxon>
        <taxon>Enterobacteriaceae</taxon>
        <taxon>Salmonella</taxon>
    </lineage>
</organism>
<gene>
    <name evidence="2" type="ORF">A7T00_15625</name>
</gene>
<comment type="caution">
    <text evidence="2">The sequence shown here is derived from an EMBL/GenBank/DDBJ whole genome shotgun (WGS) entry which is preliminary data.</text>
</comment>
<evidence type="ECO:0000313" key="2">
    <source>
        <dbReference type="EMBL" id="OHG65073.1"/>
    </source>
</evidence>
<dbReference type="EMBL" id="MLZC01000007">
    <property type="protein sequence ID" value="OHG65073.1"/>
    <property type="molecule type" value="Genomic_DNA"/>
</dbReference>
<dbReference type="PANTHER" id="PTHR40396:SF1">
    <property type="entry name" value="ATPASE AAA-TYPE CORE DOMAIN-CONTAINING PROTEIN"/>
    <property type="match status" value="1"/>
</dbReference>
<dbReference type="GO" id="GO:0005524">
    <property type="term" value="F:ATP binding"/>
    <property type="evidence" value="ECO:0007669"/>
    <property type="project" value="InterPro"/>
</dbReference>
<dbReference type="InterPro" id="IPR003959">
    <property type="entry name" value="ATPase_AAA_core"/>
</dbReference>
<dbReference type="InterPro" id="IPR027417">
    <property type="entry name" value="P-loop_NTPase"/>
</dbReference>
<evidence type="ECO:0000259" key="1">
    <source>
        <dbReference type="Pfam" id="PF13304"/>
    </source>
</evidence>
<proteinExistence type="predicted"/>
<sequence length="421" mass="49104">MLVDFEITNFLSFQNNTVLSLEKGKYLKRHAKSHIINKENLSLLKNVNIFGSNGSGKSNLITALRVFAKIVLQPTDDIEDSLPYMPFRLNNKNKYEDTEFSIRLIKNKKVYRYHICYNSEEVTLEELYFVTQKNEEELYFKRTASPNDSEILPNNLKKIRQSVRKNKLLLFDGQDKNDAECVAVFKWFHTNLIFEPFRKRSFKSIQDDSAKKNIFIKLLNLADFNILDIEVIEKIESIPEEFKKILSIENLDESLLSKQFTTFEVYSIYKKYDENGRVVGKEKIPYEMESSGTQKMMAVALTLLDSLHEDRVIVMDEFDDSFHLSLTNALLNIINSESNTNQFIFTTHNLNLLDSNLRVDQIYMTEKDFLGKTDLYSLFDFNDIQGVSRSDISFIKRYLNGQFGALPDIDIEGMNQLFKEI</sequence>
<dbReference type="Pfam" id="PF13304">
    <property type="entry name" value="AAA_21"/>
    <property type="match status" value="1"/>
</dbReference>
<dbReference type="AlphaFoldDB" id="A0A1S0ZEB8"/>